<accession>A0ABY5EUW5</accession>
<keyword evidence="2" id="KW-1185">Reference proteome</keyword>
<keyword evidence="1" id="KW-0238">DNA-binding</keyword>
<dbReference type="Proteomes" id="UP001059475">
    <property type="component" value="Chromosome"/>
</dbReference>
<dbReference type="RefSeq" id="WP_254770195.1">
    <property type="nucleotide sequence ID" value="NZ_CP101114.1"/>
</dbReference>
<evidence type="ECO:0000313" key="1">
    <source>
        <dbReference type="EMBL" id="UTO28288.1"/>
    </source>
</evidence>
<sequence length="50" mass="5901">MLMNILTFYCHGTNGLRQKPLKFHFLSRWLQSDLMNALEKAKTQYLNDVA</sequence>
<protein>
    <submittedName>
        <fullName evidence="1">DNA-binding protein</fullName>
    </submittedName>
</protein>
<organism evidence="1 2">
    <name type="scientific">Bartonella harrusi</name>
    <dbReference type="NCBI Taxonomy" id="2961895"/>
    <lineage>
        <taxon>Bacteria</taxon>
        <taxon>Pseudomonadati</taxon>
        <taxon>Pseudomonadota</taxon>
        <taxon>Alphaproteobacteria</taxon>
        <taxon>Hyphomicrobiales</taxon>
        <taxon>Bartonellaceae</taxon>
        <taxon>Bartonella</taxon>
    </lineage>
</organism>
<name>A0ABY5EUW5_9HYPH</name>
<proteinExistence type="predicted"/>
<dbReference type="EMBL" id="CP101114">
    <property type="protein sequence ID" value="UTO28288.1"/>
    <property type="molecule type" value="Genomic_DNA"/>
</dbReference>
<gene>
    <name evidence="1" type="ORF">NMK50_09160</name>
</gene>
<dbReference type="GO" id="GO:0003677">
    <property type="term" value="F:DNA binding"/>
    <property type="evidence" value="ECO:0007669"/>
    <property type="project" value="UniProtKB-KW"/>
</dbReference>
<evidence type="ECO:0000313" key="2">
    <source>
        <dbReference type="Proteomes" id="UP001059475"/>
    </source>
</evidence>
<reference evidence="1" key="1">
    <citation type="submission" date="2022-07" db="EMBL/GenBank/DDBJ databases">
        <title>First report of Bartonella spp. in marsupials in Brazil, with a description of Bartonella harrusi sp. nov. and new proposal for taxonomic reclassification of species of the genus Bartonella.</title>
        <authorList>
            <person name="Amaral R.B."/>
        </authorList>
    </citation>
    <scope>NUCLEOTIDE SEQUENCE</scope>
    <source>
        <strain evidence="1">117A</strain>
    </source>
</reference>